<reference evidence="8 9" key="1">
    <citation type="submission" date="2018-07" db="EMBL/GenBank/DDBJ databases">
        <title>Genome sequencing of oomycete isolates from Chile give support for New Zealand origin for Phytophthora kernoviae and make available the first Nothophytophthora sp. genome.</title>
        <authorList>
            <person name="Studholme D.J."/>
            <person name="Sanfuentes E."/>
            <person name="Panda P."/>
            <person name="Hill R."/>
            <person name="Sambles C."/>
            <person name="Grant M."/>
            <person name="Williams N.M."/>
            <person name="Mcdougal R.L."/>
        </authorList>
    </citation>
    <scope>NUCLEOTIDE SEQUENCE [LARGE SCALE GENOMIC DNA]</scope>
    <source>
        <strain evidence="7">Chile6</strain>
        <strain evidence="6">Chile7</strain>
    </source>
</reference>
<protein>
    <recommendedName>
        <fullName evidence="5">Kinesin motor domain-containing protein</fullName>
    </recommendedName>
</protein>
<dbReference type="PROSITE" id="PS00411">
    <property type="entry name" value="KINESIN_MOTOR_1"/>
    <property type="match status" value="1"/>
</dbReference>
<dbReference type="EMBL" id="MBDO02000010">
    <property type="protein sequence ID" value="RLN68711.1"/>
    <property type="molecule type" value="Genomic_DNA"/>
</dbReference>
<comment type="similarity">
    <text evidence="3">Belongs to the TRAFAC class myosin-kinesin ATPase superfamily. Kinesin family.</text>
</comment>
<evidence type="ECO:0000256" key="2">
    <source>
        <dbReference type="ARBA" id="ARBA00022840"/>
    </source>
</evidence>
<feature type="region of interest" description="Disordered" evidence="4">
    <location>
        <begin position="60"/>
        <end position="85"/>
    </location>
</feature>
<dbReference type="PANTHER" id="PTHR47117">
    <property type="entry name" value="STAR-RELATED LIPID TRANSFER PROTEIN 9"/>
    <property type="match status" value="1"/>
</dbReference>
<accession>A0A3F2S1W9</accession>
<evidence type="ECO:0000313" key="6">
    <source>
        <dbReference type="EMBL" id="RLN53005.1"/>
    </source>
</evidence>
<name>A0A3F2S1W9_9STRA</name>
<dbReference type="GO" id="GO:0008017">
    <property type="term" value="F:microtubule binding"/>
    <property type="evidence" value="ECO:0007669"/>
    <property type="project" value="InterPro"/>
</dbReference>
<dbReference type="InterPro" id="IPR001752">
    <property type="entry name" value="Kinesin_motor_dom"/>
</dbReference>
<evidence type="ECO:0000256" key="1">
    <source>
        <dbReference type="ARBA" id="ARBA00022741"/>
    </source>
</evidence>
<feature type="domain" description="Kinesin motor" evidence="5">
    <location>
        <begin position="1"/>
        <end position="231"/>
    </location>
</feature>
<gene>
    <name evidence="6" type="ORF">BBJ29_002999</name>
    <name evidence="7" type="ORF">BBP00_00000843</name>
</gene>
<dbReference type="EMBL" id="MBAD02001618">
    <property type="protein sequence ID" value="RLN53005.1"/>
    <property type="molecule type" value="Genomic_DNA"/>
</dbReference>
<dbReference type="SMART" id="SM00129">
    <property type="entry name" value="KISc"/>
    <property type="match status" value="1"/>
</dbReference>
<comment type="caution">
    <text evidence="7">The sequence shown here is derived from an EMBL/GenBank/DDBJ whole genome shotgun (WGS) entry which is preliminary data.</text>
</comment>
<dbReference type="AlphaFoldDB" id="A0A3F2S1W9"/>
<dbReference type="InterPro" id="IPR036961">
    <property type="entry name" value="Kinesin_motor_dom_sf"/>
</dbReference>
<dbReference type="Gene3D" id="3.40.850.10">
    <property type="entry name" value="Kinesin motor domain"/>
    <property type="match status" value="1"/>
</dbReference>
<dbReference type="Proteomes" id="UP000277300">
    <property type="component" value="Unassembled WGS sequence"/>
</dbReference>
<dbReference type="GO" id="GO:0005524">
    <property type="term" value="F:ATP binding"/>
    <property type="evidence" value="ECO:0007669"/>
    <property type="project" value="UniProtKB-KW"/>
</dbReference>
<dbReference type="OrthoDB" id="3176171at2759"/>
<evidence type="ECO:0000259" key="5">
    <source>
        <dbReference type="PROSITE" id="PS50067"/>
    </source>
</evidence>
<evidence type="ECO:0000256" key="3">
    <source>
        <dbReference type="PROSITE-ProRule" id="PRU00283"/>
    </source>
</evidence>
<feature type="compositionally biased region" description="Polar residues" evidence="4">
    <location>
        <begin position="69"/>
        <end position="79"/>
    </location>
</feature>
<dbReference type="PRINTS" id="PR00380">
    <property type="entry name" value="KINESINHEAVY"/>
</dbReference>
<dbReference type="SUPFAM" id="SSF52540">
    <property type="entry name" value="P-loop containing nucleoside triphosphate hydrolases"/>
    <property type="match status" value="1"/>
</dbReference>
<dbReference type="Proteomes" id="UP000284657">
    <property type="component" value="Unassembled WGS sequence"/>
</dbReference>
<proteinExistence type="inferred from homology"/>
<evidence type="ECO:0000313" key="8">
    <source>
        <dbReference type="Proteomes" id="UP000277300"/>
    </source>
</evidence>
<evidence type="ECO:0000313" key="7">
    <source>
        <dbReference type="EMBL" id="RLN68711.1"/>
    </source>
</evidence>
<keyword evidence="1" id="KW-0547">Nucleotide-binding</keyword>
<dbReference type="PROSITE" id="PS50067">
    <property type="entry name" value="KINESIN_MOTOR_2"/>
    <property type="match status" value="1"/>
</dbReference>
<dbReference type="InterPro" id="IPR019821">
    <property type="entry name" value="Kinesin_motor_CS"/>
</dbReference>
<evidence type="ECO:0000313" key="9">
    <source>
        <dbReference type="Proteomes" id="UP000284657"/>
    </source>
</evidence>
<dbReference type="Pfam" id="PF00225">
    <property type="entry name" value="Kinesin"/>
    <property type="match status" value="1"/>
</dbReference>
<evidence type="ECO:0000256" key="4">
    <source>
        <dbReference type="SAM" id="MobiDB-lite"/>
    </source>
</evidence>
<keyword evidence="2" id="KW-0067">ATP-binding</keyword>
<organism evidence="7 8">
    <name type="scientific">Phytophthora kernoviae</name>
    <dbReference type="NCBI Taxonomy" id="325452"/>
    <lineage>
        <taxon>Eukaryota</taxon>
        <taxon>Sar</taxon>
        <taxon>Stramenopiles</taxon>
        <taxon>Oomycota</taxon>
        <taxon>Peronosporomycetes</taxon>
        <taxon>Peronosporales</taxon>
        <taxon>Peronosporaceae</taxon>
        <taxon>Phytophthora</taxon>
    </lineage>
</organism>
<comment type="caution">
    <text evidence="3">Lacks conserved residue(s) required for the propagation of feature annotation.</text>
</comment>
<sequence>MDEDKPCAIKVVVRARPLNDRETQAKTSVVINVSRTGVQVINPVSYCEIYKEKVNDLLDSDSMKKRRPSITSLTQSSSDEAAATRRTLKVREHPVTGPFVEGLSSRSVTSYADIAEEMLAGEKLRTVASTLMNSVSSRSHAVFTITFTQTTFDPTSQCANDKTSKISMIDLAGSERANVSGTSGDRLKEGAMINKSLTTLGRVISALSKYVFERRIQLNIAQQLNFLGDIA</sequence>
<dbReference type="InterPro" id="IPR027417">
    <property type="entry name" value="P-loop_NTPase"/>
</dbReference>
<dbReference type="GO" id="GO:0003777">
    <property type="term" value="F:microtubule motor activity"/>
    <property type="evidence" value="ECO:0007669"/>
    <property type="project" value="InterPro"/>
</dbReference>
<dbReference type="GO" id="GO:0007018">
    <property type="term" value="P:microtubule-based movement"/>
    <property type="evidence" value="ECO:0007669"/>
    <property type="project" value="InterPro"/>
</dbReference>